<evidence type="ECO:0000313" key="5">
    <source>
        <dbReference type="EMBL" id="VYT24185.1"/>
    </source>
</evidence>
<dbReference type="Pfam" id="PF05569">
    <property type="entry name" value="Peptidase_M56"/>
    <property type="match status" value="1"/>
</dbReference>
<feature type="transmembrane region" description="Helical" evidence="2">
    <location>
        <begin position="37"/>
        <end position="55"/>
    </location>
</feature>
<keyword evidence="2" id="KW-0812">Transmembrane</keyword>
<evidence type="ECO:0000259" key="3">
    <source>
        <dbReference type="Pfam" id="PF00905"/>
    </source>
</evidence>
<keyword evidence="2" id="KW-1133">Transmembrane helix</keyword>
<dbReference type="RefSeq" id="WP_156354870.1">
    <property type="nucleotide sequence ID" value="NZ_CACRST010000024.1"/>
</dbReference>
<dbReference type="InterPro" id="IPR052173">
    <property type="entry name" value="Beta-lactam_resp_regulator"/>
</dbReference>
<dbReference type="InterPro" id="IPR008756">
    <property type="entry name" value="Peptidase_M56"/>
</dbReference>
<dbReference type="Pfam" id="PF00905">
    <property type="entry name" value="Transpeptidase"/>
    <property type="match status" value="1"/>
</dbReference>
<dbReference type="PANTHER" id="PTHR34978">
    <property type="entry name" value="POSSIBLE SENSOR-TRANSDUCER PROTEIN BLAR"/>
    <property type="match status" value="1"/>
</dbReference>
<dbReference type="Gene3D" id="3.30.2010.10">
    <property type="entry name" value="Metalloproteases ('zincins'), catalytic domain"/>
    <property type="match status" value="1"/>
</dbReference>
<accession>A0A6N2V0C2</accession>
<dbReference type="EMBL" id="CACRST010000024">
    <property type="protein sequence ID" value="VYT24185.1"/>
    <property type="molecule type" value="Genomic_DNA"/>
</dbReference>
<dbReference type="GO" id="GO:0008658">
    <property type="term" value="F:penicillin binding"/>
    <property type="evidence" value="ECO:0007669"/>
    <property type="project" value="InterPro"/>
</dbReference>
<feature type="transmembrane region" description="Helical" evidence="2">
    <location>
        <begin position="106"/>
        <end position="129"/>
    </location>
</feature>
<feature type="transmembrane region" description="Helical" evidence="2">
    <location>
        <begin position="6"/>
        <end position="25"/>
    </location>
</feature>
<keyword evidence="2" id="KW-0472">Membrane</keyword>
<proteinExistence type="inferred from homology"/>
<dbReference type="InterPro" id="IPR001460">
    <property type="entry name" value="PCN-bd_Tpept"/>
</dbReference>
<feature type="transmembrane region" description="Helical" evidence="2">
    <location>
        <begin position="320"/>
        <end position="341"/>
    </location>
</feature>
<dbReference type="PANTHER" id="PTHR34978:SF3">
    <property type="entry name" value="SLR0241 PROTEIN"/>
    <property type="match status" value="1"/>
</dbReference>
<sequence length="596" mass="67767">MLNFEIHFLICNIFISVFIAVIIGLKRLLSKYISAPALYRLWFLLPGLMTVPFLPKNMFSVLQKFSLSSGTHSVFAEKPSLHPFIGSDAAFEKVNDFAVSISDKTPSSLCIFLLGIWISGGAFMCVLTFRSFLRLHALEGSALPLQHQQVQKLYQSCCNEMRIKKEVPVYSTAFLKSPFTTGFLKPRIYLPIHLISDFNPVELRFIFLHELQHCRQKDALISYWMNFICIIYWFNPFVWRALREIQNDREVSCDSKVLHQLEKSDYHAYGNTLINFAEKLSHFPFPYRAGISGSMKQIKHRILNIAHFQKETKASRLGGIFLFIVTASLFLWAVPTLAFSYSPQNRSDLPKNIKRISNLKLSNAFHGYEGSFVLYNSRENSWSVYDPDNARKRISPNSTYKIYDALLGLESGVISPESSVISWNGEACPFEAWEGDQDLNSAIKNSVNWYFQSIDSQLGSDSIKSFLHTIQYGNQQTGSDMDLYWTDSSLKISPLEQVELLKKFNENEFHFSPDNISAVKKALQLSSSDAGNFFGKTGTGRIDNRDVNGWFVGYVETSDNTYYFSVNIKADSNASGSAAAKIAMSVLSDLEMWKQK</sequence>
<dbReference type="SUPFAM" id="SSF56601">
    <property type="entry name" value="beta-lactamase/transpeptidase-like"/>
    <property type="match status" value="1"/>
</dbReference>
<protein>
    <submittedName>
        <fullName evidence="5">Regulatory protein BlaR1</fullName>
    </submittedName>
</protein>
<reference evidence="5" key="1">
    <citation type="submission" date="2019-11" db="EMBL/GenBank/DDBJ databases">
        <authorList>
            <person name="Feng L."/>
        </authorList>
    </citation>
    <scope>NUCLEOTIDE SEQUENCE</scope>
    <source>
        <strain evidence="5">BgluceraseaLFYP119</strain>
    </source>
</reference>
<evidence type="ECO:0000256" key="1">
    <source>
        <dbReference type="ARBA" id="ARBA00011075"/>
    </source>
</evidence>
<evidence type="ECO:0000259" key="4">
    <source>
        <dbReference type="Pfam" id="PF05569"/>
    </source>
</evidence>
<gene>
    <name evidence="5" type="primary">blaR1_2</name>
    <name evidence="5" type="ORF">BGLFYP119_02407</name>
</gene>
<dbReference type="NCBIfam" id="NF000326">
    <property type="entry name" value="blaR1_generic"/>
    <property type="match status" value="1"/>
</dbReference>
<dbReference type="InterPro" id="IPR012338">
    <property type="entry name" value="Beta-lactam/transpept-like"/>
</dbReference>
<dbReference type="CDD" id="cd07341">
    <property type="entry name" value="M56_BlaR1_MecR1_like"/>
    <property type="match status" value="1"/>
</dbReference>
<comment type="similarity">
    <text evidence="1">Belongs to the peptidase M56 family.</text>
</comment>
<feature type="domain" description="Penicillin-binding protein transpeptidase" evidence="3">
    <location>
        <begin position="389"/>
        <end position="587"/>
    </location>
</feature>
<feature type="domain" description="Peptidase M56" evidence="4">
    <location>
        <begin position="10"/>
        <end position="305"/>
    </location>
</feature>
<name>A0A6N2V0C2_9FIRM</name>
<dbReference type="AlphaFoldDB" id="A0A6N2V0C2"/>
<evidence type="ECO:0000256" key="2">
    <source>
        <dbReference type="SAM" id="Phobius"/>
    </source>
</evidence>
<organism evidence="5">
    <name type="scientific">Blautia glucerasea</name>
    <dbReference type="NCBI Taxonomy" id="536633"/>
    <lineage>
        <taxon>Bacteria</taxon>
        <taxon>Bacillati</taxon>
        <taxon>Bacillota</taxon>
        <taxon>Clostridia</taxon>
        <taxon>Lachnospirales</taxon>
        <taxon>Lachnospiraceae</taxon>
        <taxon>Blautia</taxon>
    </lineage>
</organism>
<dbReference type="Gene3D" id="3.40.710.10">
    <property type="entry name" value="DD-peptidase/beta-lactamase superfamily"/>
    <property type="match status" value="1"/>
</dbReference>